<evidence type="ECO:0000256" key="1">
    <source>
        <dbReference type="SAM" id="MobiDB-lite"/>
    </source>
</evidence>
<feature type="region of interest" description="Disordered" evidence="1">
    <location>
        <begin position="16"/>
        <end position="168"/>
    </location>
</feature>
<dbReference type="EMBL" id="CAACVG010006766">
    <property type="protein sequence ID" value="VEN41540.1"/>
    <property type="molecule type" value="Genomic_DNA"/>
</dbReference>
<feature type="compositionally biased region" description="Basic and acidic residues" evidence="1">
    <location>
        <begin position="106"/>
        <end position="122"/>
    </location>
</feature>
<feature type="compositionally biased region" description="Basic residues" evidence="1">
    <location>
        <begin position="129"/>
        <end position="139"/>
    </location>
</feature>
<evidence type="ECO:0000313" key="2">
    <source>
        <dbReference type="EMBL" id="VEN41540.1"/>
    </source>
</evidence>
<dbReference type="Proteomes" id="UP000410492">
    <property type="component" value="Unassembled WGS sequence"/>
</dbReference>
<dbReference type="AlphaFoldDB" id="A0A653C108"/>
<reference evidence="2 3" key="1">
    <citation type="submission" date="2019-01" db="EMBL/GenBank/DDBJ databases">
        <authorList>
            <person name="Sayadi A."/>
        </authorList>
    </citation>
    <scope>NUCLEOTIDE SEQUENCE [LARGE SCALE GENOMIC DNA]</scope>
</reference>
<protein>
    <submittedName>
        <fullName evidence="2">Uncharacterized protein</fullName>
    </submittedName>
</protein>
<dbReference type="OrthoDB" id="79252at2759"/>
<feature type="compositionally biased region" description="Basic and acidic residues" evidence="1">
    <location>
        <begin position="73"/>
        <end position="85"/>
    </location>
</feature>
<evidence type="ECO:0000313" key="3">
    <source>
        <dbReference type="Proteomes" id="UP000410492"/>
    </source>
</evidence>
<organism evidence="2 3">
    <name type="scientific">Callosobruchus maculatus</name>
    <name type="common">Southern cowpea weevil</name>
    <name type="synonym">Pulse bruchid</name>
    <dbReference type="NCBI Taxonomy" id="64391"/>
    <lineage>
        <taxon>Eukaryota</taxon>
        <taxon>Metazoa</taxon>
        <taxon>Ecdysozoa</taxon>
        <taxon>Arthropoda</taxon>
        <taxon>Hexapoda</taxon>
        <taxon>Insecta</taxon>
        <taxon>Pterygota</taxon>
        <taxon>Neoptera</taxon>
        <taxon>Endopterygota</taxon>
        <taxon>Coleoptera</taxon>
        <taxon>Polyphaga</taxon>
        <taxon>Cucujiformia</taxon>
        <taxon>Chrysomeloidea</taxon>
        <taxon>Chrysomelidae</taxon>
        <taxon>Bruchinae</taxon>
        <taxon>Bruchini</taxon>
        <taxon>Callosobruchus</taxon>
    </lineage>
</organism>
<feature type="compositionally biased region" description="Low complexity" evidence="1">
    <location>
        <begin position="25"/>
        <end position="54"/>
    </location>
</feature>
<keyword evidence="3" id="KW-1185">Reference proteome</keyword>
<accession>A0A653C108</accession>
<name>A0A653C108_CALMS</name>
<feature type="compositionally biased region" description="Basic and acidic residues" evidence="1">
    <location>
        <begin position="140"/>
        <end position="158"/>
    </location>
</feature>
<gene>
    <name evidence="2" type="ORF">CALMAC_LOCUS5325</name>
</gene>
<sequence>MLQMMKKAILRLTLRLTPNTGTDGSQSCSQSDSSDSESSSSQESSSRSPSPEFSVTTSQTNSLRLTIAQIRKPSPEQEKKIESRKSTSKTASSSSDSEASSDSESDSEKSEVMSGKEPKPAEGKPVAKNLKKTVGRLRARVTEKKEDKNQKVVKKDAGKNGTSNNMAKTRLRQRKTRKINPRNLFSNIAYSVAELYLKCLKSIQYYRF</sequence>
<feature type="compositionally biased region" description="Polar residues" evidence="1">
    <location>
        <begin position="55"/>
        <end position="64"/>
    </location>
</feature>
<proteinExistence type="predicted"/>
<feature type="compositionally biased region" description="Low complexity" evidence="1">
    <location>
        <begin position="88"/>
        <end position="98"/>
    </location>
</feature>